<dbReference type="EMBL" id="DWYC01000053">
    <property type="protein sequence ID" value="HJB57151.1"/>
    <property type="molecule type" value="Genomic_DNA"/>
</dbReference>
<name>A0A9D2S5V1_9FIRM</name>
<evidence type="ECO:0000313" key="2">
    <source>
        <dbReference type="Proteomes" id="UP000824208"/>
    </source>
</evidence>
<proteinExistence type="predicted"/>
<organism evidence="1 2">
    <name type="scientific">Candidatus Flavonifractor intestinipullorum</name>
    <dbReference type="NCBI Taxonomy" id="2838587"/>
    <lineage>
        <taxon>Bacteria</taxon>
        <taxon>Bacillati</taxon>
        <taxon>Bacillota</taxon>
        <taxon>Clostridia</taxon>
        <taxon>Eubacteriales</taxon>
        <taxon>Oscillospiraceae</taxon>
        <taxon>Flavonifractor</taxon>
    </lineage>
</organism>
<dbReference type="Proteomes" id="UP000824208">
    <property type="component" value="Unassembled WGS sequence"/>
</dbReference>
<dbReference type="InterPro" id="IPR017695">
    <property type="entry name" value="Se-dep_Mo_hydrolase_YqeB"/>
</dbReference>
<reference evidence="1" key="1">
    <citation type="journal article" date="2021" name="PeerJ">
        <title>Extensive microbial diversity within the chicken gut microbiome revealed by metagenomics and culture.</title>
        <authorList>
            <person name="Gilroy R."/>
            <person name="Ravi A."/>
            <person name="Getino M."/>
            <person name="Pursley I."/>
            <person name="Horton D.L."/>
            <person name="Alikhan N.F."/>
            <person name="Baker D."/>
            <person name="Gharbi K."/>
            <person name="Hall N."/>
            <person name="Watson M."/>
            <person name="Adriaenssens E.M."/>
            <person name="Foster-Nyarko E."/>
            <person name="Jarju S."/>
            <person name="Secka A."/>
            <person name="Antonio M."/>
            <person name="Oren A."/>
            <person name="Chaudhuri R.R."/>
            <person name="La Ragione R."/>
            <person name="Hildebrand F."/>
            <person name="Pallen M.J."/>
        </authorList>
    </citation>
    <scope>NUCLEOTIDE SEQUENCE</scope>
    <source>
        <strain evidence="1">CHK189-11263</strain>
    </source>
</reference>
<dbReference type="AlphaFoldDB" id="A0A9D2S5V1"/>
<dbReference type="NCBIfam" id="TIGR03309">
    <property type="entry name" value="matur_yqeB"/>
    <property type="match status" value="1"/>
</dbReference>
<protein>
    <submittedName>
        <fullName evidence="1">EF2563 family selenium-dependent molybdenum hydroxylase system protein</fullName>
    </submittedName>
</protein>
<comment type="caution">
    <text evidence="1">The sequence shown here is derived from an EMBL/GenBank/DDBJ whole genome shotgun (WGS) entry which is preliminary data.</text>
</comment>
<sequence>MLVLIKGAGDLATGVALRLWRAGISVVMTDLAQPTAVRRTVAFCQCIYDGTAAVEGVTARRVDTLEEIRSCLRRGEIPVRADPEARLRTWFPFDAVVDAILAKRNLGTRLEDAPVVVALGPGFTAGVDCHAVVETQRGHDLGRVITRGSAQPDTGIPGAVEGYTVERLIRAGQDGIFQPQVRIGDLVTRGDVVARVDGAPVYAQISGRVRGMLPGGLRVRTGMKAGDIDPRCERDLCHTVSDKARAVGGGVLEALLAFGAGGWNGRNGAWEQWNG</sequence>
<gene>
    <name evidence="1" type="ORF">H9714_06330</name>
</gene>
<reference evidence="1" key="2">
    <citation type="submission" date="2021-04" db="EMBL/GenBank/DDBJ databases">
        <authorList>
            <person name="Gilroy R."/>
        </authorList>
    </citation>
    <scope>NUCLEOTIDE SEQUENCE</scope>
    <source>
        <strain evidence="1">CHK189-11263</strain>
    </source>
</reference>
<accession>A0A9D2S5V1</accession>
<evidence type="ECO:0000313" key="1">
    <source>
        <dbReference type="EMBL" id="HJB57151.1"/>
    </source>
</evidence>